<sequence>MLQWRSVLMPLPAMTKTVPATRAVTLAMTVLVTMTAHASPNDYPVKGFDVSHHQGLIDWSKISPQQYQFVYLKATEGGDFNDKKFQDNWLAARERGLKVGAYHFFSMCRDGKIQAQHFIQTVPNKSNALPPVMDLEYDTACIDRMGKDKLLQQIKVMHDQLSRHYGKQPIFYTTPNFYHIVLKGSFPHTPIWVREYKKPIDLNGRNWMIWQHSNQGKINGISTTVDLNVFQGTCQDWLNYLKSQHVQ</sequence>
<evidence type="ECO:0000256" key="1">
    <source>
        <dbReference type="ARBA" id="ARBA00010646"/>
    </source>
</evidence>
<evidence type="ECO:0000256" key="3">
    <source>
        <dbReference type="ARBA" id="ARBA00023295"/>
    </source>
</evidence>
<dbReference type="Pfam" id="PF01183">
    <property type="entry name" value="Glyco_hydro_25"/>
    <property type="match status" value="1"/>
</dbReference>
<feature type="signal peptide" evidence="4">
    <location>
        <begin position="1"/>
        <end position="38"/>
    </location>
</feature>
<keyword evidence="2" id="KW-0378">Hydrolase</keyword>
<dbReference type="CDD" id="cd06413">
    <property type="entry name" value="GH25_muramidase_1"/>
    <property type="match status" value="1"/>
</dbReference>
<comment type="similarity">
    <text evidence="1">Belongs to the glycosyl hydrolase 25 family.</text>
</comment>
<accession>A0A4V2R1J2</accession>
<reference evidence="5 6" key="1">
    <citation type="submission" date="2019-03" db="EMBL/GenBank/DDBJ databases">
        <title>Genomic analyses of the natural microbiome of Caenorhabditis elegans.</title>
        <authorList>
            <person name="Samuel B."/>
        </authorList>
    </citation>
    <scope>NUCLEOTIDE SEQUENCE [LARGE SCALE GENOMIC DNA]</scope>
    <source>
        <strain evidence="5 6">JUb89</strain>
    </source>
</reference>
<organism evidence="5 6">
    <name type="scientific">Acinetobacter calcoaceticus</name>
    <dbReference type="NCBI Taxonomy" id="471"/>
    <lineage>
        <taxon>Bacteria</taxon>
        <taxon>Pseudomonadati</taxon>
        <taxon>Pseudomonadota</taxon>
        <taxon>Gammaproteobacteria</taxon>
        <taxon>Moraxellales</taxon>
        <taxon>Moraxellaceae</taxon>
        <taxon>Acinetobacter</taxon>
        <taxon>Acinetobacter calcoaceticus/baumannii complex</taxon>
    </lineage>
</organism>
<dbReference type="InterPro" id="IPR017853">
    <property type="entry name" value="GH"/>
</dbReference>
<proteinExistence type="inferred from homology"/>
<evidence type="ECO:0000256" key="4">
    <source>
        <dbReference type="SAM" id="SignalP"/>
    </source>
</evidence>
<dbReference type="GO" id="GO:0003796">
    <property type="term" value="F:lysozyme activity"/>
    <property type="evidence" value="ECO:0007669"/>
    <property type="project" value="InterPro"/>
</dbReference>
<dbReference type="SMART" id="SM00641">
    <property type="entry name" value="Glyco_25"/>
    <property type="match status" value="1"/>
</dbReference>
<evidence type="ECO:0000313" key="5">
    <source>
        <dbReference type="EMBL" id="TCM68788.1"/>
    </source>
</evidence>
<dbReference type="GO" id="GO:0016052">
    <property type="term" value="P:carbohydrate catabolic process"/>
    <property type="evidence" value="ECO:0007669"/>
    <property type="project" value="TreeGrafter"/>
</dbReference>
<evidence type="ECO:0000256" key="2">
    <source>
        <dbReference type="ARBA" id="ARBA00022801"/>
    </source>
</evidence>
<dbReference type="SUPFAM" id="SSF51445">
    <property type="entry name" value="(Trans)glycosidases"/>
    <property type="match status" value="1"/>
</dbReference>
<dbReference type="PROSITE" id="PS51904">
    <property type="entry name" value="GLYCOSYL_HYDROL_F25_2"/>
    <property type="match status" value="1"/>
</dbReference>
<dbReference type="Proteomes" id="UP000294963">
    <property type="component" value="Unassembled WGS sequence"/>
</dbReference>
<dbReference type="InterPro" id="IPR002053">
    <property type="entry name" value="Glyco_hydro_25"/>
</dbReference>
<dbReference type="AlphaFoldDB" id="A0A4V2R1J2"/>
<keyword evidence="4" id="KW-0732">Signal</keyword>
<dbReference type="PANTHER" id="PTHR34135:SF2">
    <property type="entry name" value="LYSOZYME"/>
    <property type="match status" value="1"/>
</dbReference>
<dbReference type="Gene3D" id="3.20.20.80">
    <property type="entry name" value="Glycosidases"/>
    <property type="match status" value="1"/>
</dbReference>
<protein>
    <submittedName>
        <fullName evidence="5">Lysozyme</fullName>
    </submittedName>
</protein>
<dbReference type="EMBL" id="SLVJ01000004">
    <property type="protein sequence ID" value="TCM68788.1"/>
    <property type="molecule type" value="Genomic_DNA"/>
</dbReference>
<gene>
    <name evidence="5" type="ORF">EC844_104164</name>
</gene>
<dbReference type="GO" id="GO:0016998">
    <property type="term" value="P:cell wall macromolecule catabolic process"/>
    <property type="evidence" value="ECO:0007669"/>
    <property type="project" value="InterPro"/>
</dbReference>
<name>A0A4V2R1J2_ACICA</name>
<feature type="chain" id="PRO_5020478836" evidence="4">
    <location>
        <begin position="39"/>
        <end position="247"/>
    </location>
</feature>
<comment type="caution">
    <text evidence="5">The sequence shown here is derived from an EMBL/GenBank/DDBJ whole genome shotgun (WGS) entry which is preliminary data.</text>
</comment>
<dbReference type="GO" id="GO:0009253">
    <property type="term" value="P:peptidoglycan catabolic process"/>
    <property type="evidence" value="ECO:0007669"/>
    <property type="project" value="InterPro"/>
</dbReference>
<keyword evidence="6" id="KW-1185">Reference proteome</keyword>
<dbReference type="PANTHER" id="PTHR34135">
    <property type="entry name" value="LYSOZYME"/>
    <property type="match status" value="1"/>
</dbReference>
<keyword evidence="3" id="KW-0326">Glycosidase</keyword>
<dbReference type="InterPro" id="IPR018077">
    <property type="entry name" value="Glyco_hydro_fam25_subgr"/>
</dbReference>
<evidence type="ECO:0000313" key="6">
    <source>
        <dbReference type="Proteomes" id="UP000294963"/>
    </source>
</evidence>